<dbReference type="GeneID" id="112494140"/>
<evidence type="ECO:0000256" key="2">
    <source>
        <dbReference type="SAM" id="SignalP"/>
    </source>
</evidence>
<reference evidence="4" key="1">
    <citation type="submission" date="2025-08" db="UniProtKB">
        <authorList>
            <consortium name="RefSeq"/>
        </authorList>
    </citation>
    <scope>IDENTIFICATION</scope>
</reference>
<evidence type="ECO:0000313" key="4">
    <source>
        <dbReference type="RefSeq" id="XP_024939295.1"/>
    </source>
</evidence>
<evidence type="ECO:0000313" key="3">
    <source>
        <dbReference type="Proteomes" id="UP000694920"/>
    </source>
</evidence>
<dbReference type="RefSeq" id="XP_024939295.1">
    <property type="nucleotide sequence ID" value="XM_025083527.1"/>
</dbReference>
<dbReference type="KEGG" id="ccin:112494140"/>
<keyword evidence="2" id="KW-0732">Signal</keyword>
<gene>
    <name evidence="4" type="primary">LOC112494140</name>
</gene>
<accession>A0AAJ7RE52</accession>
<feature type="signal peptide" evidence="2">
    <location>
        <begin position="1"/>
        <end position="16"/>
    </location>
</feature>
<dbReference type="AlphaFoldDB" id="A0AAJ7RE52"/>
<feature type="region of interest" description="Disordered" evidence="1">
    <location>
        <begin position="719"/>
        <end position="774"/>
    </location>
</feature>
<dbReference type="Proteomes" id="UP000694920">
    <property type="component" value="Unplaced"/>
</dbReference>
<feature type="compositionally biased region" description="Low complexity" evidence="1">
    <location>
        <begin position="556"/>
        <end position="567"/>
    </location>
</feature>
<feature type="chain" id="PRO_5042542814" evidence="2">
    <location>
        <begin position="17"/>
        <end position="774"/>
    </location>
</feature>
<evidence type="ECO:0000256" key="1">
    <source>
        <dbReference type="SAM" id="MobiDB-lite"/>
    </source>
</evidence>
<name>A0AAJ7RE52_CEPCN</name>
<proteinExistence type="predicted"/>
<feature type="region of interest" description="Disordered" evidence="1">
    <location>
        <begin position="483"/>
        <end position="516"/>
    </location>
</feature>
<feature type="compositionally biased region" description="Polar residues" evidence="1">
    <location>
        <begin position="757"/>
        <end position="774"/>
    </location>
</feature>
<feature type="compositionally biased region" description="Low complexity" evidence="1">
    <location>
        <begin position="723"/>
        <end position="735"/>
    </location>
</feature>
<keyword evidence="3" id="KW-1185">Reference proteome</keyword>
<protein>
    <submittedName>
        <fullName evidence="4">Sialidase-like</fullName>
    </submittedName>
</protein>
<sequence>MKVFVVLSALAAVAFARPGGIAGIHSVGPVAYAAPLAYARLVPGAPVGVDGRVVDTPEVAVAKAEHAAAHVNEKITLANEAAKNYAAAPVVVSAYSAPAVSHVVSAHGAPVGVDGRVVDTPAVAVAKAEHAAAHVNEKITLANEAVKNYAAAPVVVSAYSAPAVSHVVSAHGAPVVSAYAAHPQVSVCKTRVLDHPAALKPNTVIMNAFIAFSALLAVASAGYLSAPVSYAGHYGAAAPLGHDGTVVDTPEVAQAKAAHFAEYARAAAAAAASGPVDHHGAYPVYGNHGYAAPLGHDGRVVETPEVAHARAAHLAEHAKAASAASYGPYNGAYAYAPANVYGAHGAAAPLGHDGRVVETPEVAHAKAAHLAAHAAAASQAVHAWGLVRVCHTSPIRVHPGGIGEASPRVNRVPEARQWLLSNVKVTRPLKRIVGRARPGAKRTEHIASTGSLSSANLTTHNMNRLIIVLALVAASKAGYLGSPSAHPSAGYAEPSGPIHQQQRFGPPAPVGQDGNVIDTPEVAQAKAAHFAEFARAAARAAEEKAQQNAYAPQGHGPSSGYSAPSSYSAPSGYSAPSSYSAPSYASPSPAPYARQGYAAPAPARSPIYAPSNSAPAHVSAPVYSAPQQHYQPQGSYSSPKSYNAPGSKAPFVPAPLAEDGTVIDTPEVAALKASRLAELAEAEARAYKYGGSEEYSGQGQAYDAPQAHAPAQYVNSAPAQYGPSAPAARSYSAPSVGAYGGAPQNYGSPAQLAEKSYQPSPAYQPHNYQAQPHW</sequence>
<feature type="region of interest" description="Disordered" evidence="1">
    <location>
        <begin position="544"/>
        <end position="567"/>
    </location>
</feature>
<organism evidence="3 4">
    <name type="scientific">Cephus cinctus</name>
    <name type="common">Wheat stem sawfly</name>
    <dbReference type="NCBI Taxonomy" id="211228"/>
    <lineage>
        <taxon>Eukaryota</taxon>
        <taxon>Metazoa</taxon>
        <taxon>Ecdysozoa</taxon>
        <taxon>Arthropoda</taxon>
        <taxon>Hexapoda</taxon>
        <taxon>Insecta</taxon>
        <taxon>Pterygota</taxon>
        <taxon>Neoptera</taxon>
        <taxon>Endopterygota</taxon>
        <taxon>Hymenoptera</taxon>
        <taxon>Cephoidea</taxon>
        <taxon>Cephidae</taxon>
        <taxon>Cephus</taxon>
    </lineage>
</organism>